<protein>
    <submittedName>
        <fullName evidence="2">Uncharacterized protein</fullName>
    </submittedName>
</protein>
<evidence type="ECO:0000256" key="1">
    <source>
        <dbReference type="SAM" id="MobiDB-lite"/>
    </source>
</evidence>
<name>A0A2G9RKR2_AQUCT</name>
<keyword evidence="3" id="KW-1185">Reference proteome</keyword>
<evidence type="ECO:0000313" key="2">
    <source>
        <dbReference type="EMBL" id="PIO28477.1"/>
    </source>
</evidence>
<dbReference type="EMBL" id="KV937802">
    <property type="protein sequence ID" value="PIO28477.1"/>
    <property type="molecule type" value="Genomic_DNA"/>
</dbReference>
<feature type="region of interest" description="Disordered" evidence="1">
    <location>
        <begin position="30"/>
        <end position="69"/>
    </location>
</feature>
<evidence type="ECO:0000313" key="3">
    <source>
        <dbReference type="Proteomes" id="UP000228934"/>
    </source>
</evidence>
<sequence length="69" mass="7620">MFHIPSSAIKYLCANYTYFYLHRGEKTQRTPLILGDHRHHTSGRSGDSPKTTEGGGGRRCGATPSSIIK</sequence>
<reference evidence="3" key="1">
    <citation type="journal article" date="2017" name="Nat. Commun.">
        <title>The North American bullfrog draft genome provides insight into hormonal regulation of long noncoding RNA.</title>
        <authorList>
            <person name="Hammond S.A."/>
            <person name="Warren R.L."/>
            <person name="Vandervalk B.P."/>
            <person name="Kucuk E."/>
            <person name="Khan H."/>
            <person name="Gibb E.A."/>
            <person name="Pandoh P."/>
            <person name="Kirk H."/>
            <person name="Zhao Y."/>
            <person name="Jones M."/>
            <person name="Mungall A.J."/>
            <person name="Coope R."/>
            <person name="Pleasance S."/>
            <person name="Moore R.A."/>
            <person name="Holt R.A."/>
            <person name="Round J.M."/>
            <person name="Ohora S."/>
            <person name="Walle B.V."/>
            <person name="Veldhoen N."/>
            <person name="Helbing C.C."/>
            <person name="Birol I."/>
        </authorList>
    </citation>
    <scope>NUCLEOTIDE SEQUENCE [LARGE SCALE GENOMIC DNA]</scope>
</reference>
<dbReference type="AlphaFoldDB" id="A0A2G9RKR2"/>
<dbReference type="Proteomes" id="UP000228934">
    <property type="component" value="Unassembled WGS sequence"/>
</dbReference>
<accession>A0A2G9RKR2</accession>
<organism evidence="2 3">
    <name type="scientific">Aquarana catesbeiana</name>
    <name type="common">American bullfrog</name>
    <name type="synonym">Rana catesbeiana</name>
    <dbReference type="NCBI Taxonomy" id="8400"/>
    <lineage>
        <taxon>Eukaryota</taxon>
        <taxon>Metazoa</taxon>
        <taxon>Chordata</taxon>
        <taxon>Craniata</taxon>
        <taxon>Vertebrata</taxon>
        <taxon>Euteleostomi</taxon>
        <taxon>Amphibia</taxon>
        <taxon>Batrachia</taxon>
        <taxon>Anura</taxon>
        <taxon>Neobatrachia</taxon>
        <taxon>Ranoidea</taxon>
        <taxon>Ranidae</taxon>
        <taxon>Aquarana</taxon>
    </lineage>
</organism>
<gene>
    <name evidence="2" type="ORF">AB205_0129680</name>
</gene>
<proteinExistence type="predicted"/>